<dbReference type="EMBL" id="CAICTM010000220">
    <property type="protein sequence ID" value="CAB9505185.1"/>
    <property type="molecule type" value="Genomic_DNA"/>
</dbReference>
<evidence type="ECO:0000313" key="4">
    <source>
        <dbReference type="EMBL" id="CAB9505186.1"/>
    </source>
</evidence>
<evidence type="ECO:0000313" key="5">
    <source>
        <dbReference type="Proteomes" id="UP001153069"/>
    </source>
</evidence>
<dbReference type="EMBL" id="CAICTM010000220">
    <property type="protein sequence ID" value="CAB9505182.1"/>
    <property type="molecule type" value="Genomic_DNA"/>
</dbReference>
<organism evidence="2 5">
    <name type="scientific">Seminavis robusta</name>
    <dbReference type="NCBI Taxonomy" id="568900"/>
    <lineage>
        <taxon>Eukaryota</taxon>
        <taxon>Sar</taxon>
        <taxon>Stramenopiles</taxon>
        <taxon>Ochrophyta</taxon>
        <taxon>Bacillariophyta</taxon>
        <taxon>Bacillariophyceae</taxon>
        <taxon>Bacillariophycidae</taxon>
        <taxon>Naviculales</taxon>
        <taxon>Naviculaceae</taxon>
        <taxon>Seminavis</taxon>
    </lineage>
</organism>
<name>A0A9N8H9X9_9STRA</name>
<protein>
    <submittedName>
        <fullName evidence="2">Uncharacterized protein</fullName>
    </submittedName>
</protein>
<keyword evidence="5" id="KW-1185">Reference proteome</keyword>
<reference evidence="2" key="1">
    <citation type="submission" date="2020-06" db="EMBL/GenBank/DDBJ databases">
        <authorList>
            <consortium name="Plant Systems Biology data submission"/>
        </authorList>
    </citation>
    <scope>NUCLEOTIDE SEQUENCE</scope>
    <source>
        <strain evidence="2">D6</strain>
    </source>
</reference>
<gene>
    <name evidence="2" type="ORF">SEMRO_221_G091030.1</name>
    <name evidence="3" type="ORF">SEMRO_221_G091060.1</name>
    <name evidence="4" type="ORF">SEMRO_221_G091070.1</name>
</gene>
<dbReference type="Proteomes" id="UP001153069">
    <property type="component" value="Unassembled WGS sequence"/>
</dbReference>
<evidence type="ECO:0000313" key="3">
    <source>
        <dbReference type="EMBL" id="CAB9505185.1"/>
    </source>
</evidence>
<feature type="compositionally biased region" description="Basic residues" evidence="1">
    <location>
        <begin position="198"/>
        <end position="211"/>
    </location>
</feature>
<dbReference type="AlphaFoldDB" id="A0A9N8H9X9"/>
<comment type="caution">
    <text evidence="2">The sequence shown here is derived from an EMBL/GenBank/DDBJ whole genome shotgun (WGS) entry which is preliminary data.</text>
</comment>
<dbReference type="EMBL" id="CAICTM010000220">
    <property type="protein sequence ID" value="CAB9505186.1"/>
    <property type="molecule type" value="Genomic_DNA"/>
</dbReference>
<feature type="region of interest" description="Disordered" evidence="1">
    <location>
        <begin position="189"/>
        <end position="222"/>
    </location>
</feature>
<evidence type="ECO:0000256" key="1">
    <source>
        <dbReference type="SAM" id="MobiDB-lite"/>
    </source>
</evidence>
<sequence>MTKLDVLKLRIDVGDAIDCNLVEAISYQIASGPLQSLEIFSCEIANEKKTRKKILLPLLDALAGVGNASKLQEFKLQLIATSIGRVHAKTYAARMIEILQRNTTLTNVKIRLAWHYGHMCEKTEKDEIIVYHTTLNRFGRHLLRGTEKSLDMAQLVTSVISQAGTPKGVRVQQLVPLLYGLLREAPHKWSSPQAGKCNKAKLKRPALKRKASSSLDRSSSKH</sequence>
<evidence type="ECO:0000313" key="2">
    <source>
        <dbReference type="EMBL" id="CAB9505182.1"/>
    </source>
</evidence>
<accession>A0A9N8H9X9</accession>
<proteinExistence type="predicted"/>
<feature type="compositionally biased region" description="Low complexity" evidence="1">
    <location>
        <begin position="212"/>
        <end position="222"/>
    </location>
</feature>